<accession>A0A9W6J1A7</accession>
<dbReference type="InterPro" id="IPR052514">
    <property type="entry name" value="SAM-dependent_MTase"/>
</dbReference>
<reference evidence="2" key="1">
    <citation type="journal article" date="2014" name="Int. J. Syst. Evol. Microbiol.">
        <title>Complete genome sequence of Corynebacterium casei LMG S-19264T (=DSM 44701T), isolated from a smear-ripened cheese.</title>
        <authorList>
            <consortium name="US DOE Joint Genome Institute (JGI-PGF)"/>
            <person name="Walter F."/>
            <person name="Albersmeier A."/>
            <person name="Kalinowski J."/>
            <person name="Ruckert C."/>
        </authorList>
    </citation>
    <scope>NUCLEOTIDE SEQUENCE</scope>
    <source>
        <strain evidence="2">VKM B-2347</strain>
    </source>
</reference>
<dbReference type="PANTHER" id="PTHR34203:SF15">
    <property type="entry name" value="SLL1173 PROTEIN"/>
    <property type="match status" value="1"/>
</dbReference>
<evidence type="ECO:0000313" key="2">
    <source>
        <dbReference type="EMBL" id="GLK68986.1"/>
    </source>
</evidence>
<dbReference type="InterPro" id="IPR006342">
    <property type="entry name" value="FkbM_mtfrase"/>
</dbReference>
<dbReference type="Gene3D" id="3.40.50.150">
    <property type="entry name" value="Vaccinia Virus protein VP39"/>
    <property type="match status" value="1"/>
</dbReference>
<comment type="caution">
    <text evidence="2">The sequence shown here is derived from an EMBL/GenBank/DDBJ whole genome shotgun (WGS) entry which is preliminary data.</text>
</comment>
<protein>
    <recommendedName>
        <fullName evidence="1">Methyltransferase FkbM domain-containing protein</fullName>
    </recommendedName>
</protein>
<gene>
    <name evidence="2" type="ORF">GCM10008179_26240</name>
</gene>
<reference evidence="2" key="2">
    <citation type="submission" date="2023-01" db="EMBL/GenBank/DDBJ databases">
        <authorList>
            <person name="Sun Q."/>
            <person name="Evtushenko L."/>
        </authorList>
    </citation>
    <scope>NUCLEOTIDE SEQUENCE</scope>
    <source>
        <strain evidence="2">VKM B-2347</strain>
    </source>
</reference>
<organism evidence="2 3">
    <name type="scientific">Hansschlegelia plantiphila</name>
    <dbReference type="NCBI Taxonomy" id="374655"/>
    <lineage>
        <taxon>Bacteria</taxon>
        <taxon>Pseudomonadati</taxon>
        <taxon>Pseudomonadota</taxon>
        <taxon>Alphaproteobacteria</taxon>
        <taxon>Hyphomicrobiales</taxon>
        <taxon>Methylopilaceae</taxon>
        <taxon>Hansschlegelia</taxon>
    </lineage>
</organism>
<dbReference type="NCBIfam" id="TIGR01444">
    <property type="entry name" value="fkbM_fam"/>
    <property type="match status" value="1"/>
</dbReference>
<keyword evidence="3" id="KW-1185">Reference proteome</keyword>
<dbReference type="PANTHER" id="PTHR34203">
    <property type="entry name" value="METHYLTRANSFERASE, FKBM FAMILY PROTEIN"/>
    <property type="match status" value="1"/>
</dbReference>
<dbReference type="AlphaFoldDB" id="A0A9W6J1A7"/>
<name>A0A9W6J1A7_9HYPH</name>
<dbReference type="SUPFAM" id="SSF53335">
    <property type="entry name" value="S-adenosyl-L-methionine-dependent methyltransferases"/>
    <property type="match status" value="1"/>
</dbReference>
<dbReference type="EMBL" id="BSFI01000018">
    <property type="protein sequence ID" value="GLK68986.1"/>
    <property type="molecule type" value="Genomic_DNA"/>
</dbReference>
<dbReference type="InterPro" id="IPR029063">
    <property type="entry name" value="SAM-dependent_MTases_sf"/>
</dbReference>
<feature type="domain" description="Methyltransferase FkbM" evidence="1">
    <location>
        <begin position="177"/>
        <end position="317"/>
    </location>
</feature>
<sequence length="358" mass="39763">MVSEAPLYRRNHQKSDYARPTFIVCDVDEMEKASKWFKSAAGRNAEFIGGLQGQRDLTVIGNVDVQQLRERPELAVVAFGRQVRRKCIGLALNGFRNVLFREDQKYRGGRTQFNFLEKNGSALSELFDLLADDESRLTLSSIIRHRISGDHGFLRIADYPEYNHPQVRALGGYAVIDAGAYDGRTSLDFARGVGAGGKVYAFEPDRSNVKRIERALADELTADHGTVEIVEAALTDQEGFVRLKASASGSSNIDDDGDTIVRSTSVDSFLSEDASRRCDLISIDVEGFEQAVLSGAKDTLASKRPMLQVSIYHSIEHLFEIPLSLAKILPDYKFYLGHHNSYSTESDLYAVPVERVAS</sequence>
<evidence type="ECO:0000259" key="1">
    <source>
        <dbReference type="Pfam" id="PF05050"/>
    </source>
</evidence>
<proteinExistence type="predicted"/>
<dbReference type="Proteomes" id="UP001143372">
    <property type="component" value="Unassembled WGS sequence"/>
</dbReference>
<dbReference type="Pfam" id="PF05050">
    <property type="entry name" value="Methyltransf_21"/>
    <property type="match status" value="1"/>
</dbReference>
<evidence type="ECO:0000313" key="3">
    <source>
        <dbReference type="Proteomes" id="UP001143372"/>
    </source>
</evidence>